<comment type="caution">
    <text evidence="8">Lacks conserved residue(s) required for the propagation of feature annotation.</text>
</comment>
<dbReference type="OMA" id="LRGYCFD"/>
<dbReference type="InterPro" id="IPR018097">
    <property type="entry name" value="EGF_Ca-bd_CS"/>
</dbReference>
<name>Q177Y8_AEDAE</name>
<dbReference type="InterPro" id="IPR000742">
    <property type="entry name" value="EGF"/>
</dbReference>
<feature type="compositionally biased region" description="Acidic residues" evidence="10">
    <location>
        <begin position="1491"/>
        <end position="1504"/>
    </location>
</feature>
<feature type="compositionally biased region" description="Acidic residues" evidence="10">
    <location>
        <begin position="134"/>
        <end position="157"/>
    </location>
</feature>
<keyword evidence="5" id="KW-0677">Repeat</keyword>
<evidence type="ECO:0000256" key="1">
    <source>
        <dbReference type="ARBA" id="ARBA00004613"/>
    </source>
</evidence>
<feature type="compositionally biased region" description="Acidic residues" evidence="10">
    <location>
        <begin position="1511"/>
        <end position="1524"/>
    </location>
</feature>
<dbReference type="Pfam" id="PF02494">
    <property type="entry name" value="HYR"/>
    <property type="match status" value="1"/>
</dbReference>
<evidence type="ECO:0000259" key="12">
    <source>
        <dbReference type="PROSITE" id="PS50825"/>
    </source>
</evidence>
<comment type="subcellular location">
    <subcellularLocation>
        <location evidence="1">Secreted</location>
    </subcellularLocation>
</comment>
<dbReference type="InterPro" id="IPR000152">
    <property type="entry name" value="EGF-type_Asp/Asn_hydroxyl_site"/>
</dbReference>
<dbReference type="SUPFAM" id="SSF57184">
    <property type="entry name" value="Growth factor receptor domain"/>
    <property type="match status" value="4"/>
</dbReference>
<keyword evidence="4" id="KW-0732">Signal</keyword>
<dbReference type="PROSITE" id="PS00010">
    <property type="entry name" value="ASX_HYDROXYL"/>
    <property type="match status" value="7"/>
</dbReference>
<dbReference type="Gene3D" id="2.10.25.10">
    <property type="entry name" value="Laminin"/>
    <property type="match status" value="18"/>
</dbReference>
<dbReference type="HOGENOM" id="CLU_243418_0_0_1"/>
<dbReference type="Pfam" id="PF12662">
    <property type="entry name" value="cEGF"/>
    <property type="match status" value="4"/>
</dbReference>
<keyword evidence="2" id="KW-0964">Secreted</keyword>
<dbReference type="PROSITE" id="PS01186">
    <property type="entry name" value="EGF_2"/>
    <property type="match status" value="6"/>
</dbReference>
<feature type="compositionally biased region" description="Acidic residues" evidence="10">
    <location>
        <begin position="357"/>
        <end position="377"/>
    </location>
</feature>
<dbReference type="FunFam" id="2.10.25.10:FF:000119">
    <property type="entry name" value="vitamin K-dependent protein S"/>
    <property type="match status" value="1"/>
</dbReference>
<evidence type="ECO:0000256" key="4">
    <source>
        <dbReference type="ARBA" id="ARBA00022729"/>
    </source>
</evidence>
<evidence type="ECO:0000313" key="14">
    <source>
        <dbReference type="EMBL" id="EAT42496.1"/>
    </source>
</evidence>
<dbReference type="CDD" id="cd00033">
    <property type="entry name" value="CCP"/>
    <property type="match status" value="2"/>
</dbReference>
<evidence type="ECO:0000256" key="7">
    <source>
        <dbReference type="ARBA" id="ARBA00023180"/>
    </source>
</evidence>
<dbReference type="Proteomes" id="UP000682892">
    <property type="component" value="Unassembled WGS sequence"/>
</dbReference>
<dbReference type="SMART" id="SM00032">
    <property type="entry name" value="CCP"/>
    <property type="match status" value="3"/>
</dbReference>
<dbReference type="FunFam" id="2.10.25.10:FF:000037">
    <property type="entry name" value="Signal peptide, CUB domain and EGF-like domain-containing 2"/>
    <property type="match status" value="1"/>
</dbReference>
<evidence type="ECO:0000259" key="13">
    <source>
        <dbReference type="PROSITE" id="PS50923"/>
    </source>
</evidence>
<feature type="domain" description="Sushi" evidence="13">
    <location>
        <begin position="1126"/>
        <end position="1176"/>
    </location>
</feature>
<dbReference type="PROSITE" id="PS50026">
    <property type="entry name" value="EGF_3"/>
    <property type="match status" value="5"/>
</dbReference>
<dbReference type="eggNOG" id="KOG1217">
    <property type="taxonomic scope" value="Eukaryota"/>
</dbReference>
<dbReference type="SMART" id="SM00179">
    <property type="entry name" value="EGF_CA"/>
    <property type="match status" value="16"/>
</dbReference>
<dbReference type="CDD" id="cd00054">
    <property type="entry name" value="EGF_CA"/>
    <property type="match status" value="1"/>
</dbReference>
<reference evidence="14" key="1">
    <citation type="submission" date="2005-10" db="EMBL/GenBank/DDBJ databases">
        <authorList>
            <person name="Loftus B.J."/>
            <person name="Nene V.M."/>
            <person name="Hannick L.I."/>
            <person name="Bidwell S."/>
            <person name="Haas B."/>
            <person name="Amedeo P."/>
            <person name="Orvis J."/>
            <person name="Wortman J.R."/>
            <person name="White O.R."/>
            <person name="Salzberg S."/>
            <person name="Shumway M."/>
            <person name="Koo H."/>
            <person name="Zhao Y."/>
            <person name="Holmes M."/>
            <person name="Miller J."/>
            <person name="Schatz M."/>
            <person name="Pop M."/>
            <person name="Pai G."/>
            <person name="Utterback T."/>
            <person name="Rogers Y.-H."/>
            <person name="Kravitz S."/>
            <person name="Fraser C.M."/>
        </authorList>
    </citation>
    <scope>NUCLEOTIDE SEQUENCE</scope>
    <source>
        <strain evidence="14">Liverpool</strain>
    </source>
</reference>
<dbReference type="InterPro" id="IPR000436">
    <property type="entry name" value="Sushi_SCR_CCP_dom"/>
</dbReference>
<evidence type="ECO:0000256" key="9">
    <source>
        <dbReference type="PROSITE-ProRule" id="PRU00302"/>
    </source>
</evidence>
<dbReference type="PANTHER" id="PTHR24040:SF13">
    <property type="entry name" value="FIBROPELLIN-1"/>
    <property type="match status" value="1"/>
</dbReference>
<feature type="domain" description="EGF-like" evidence="11">
    <location>
        <begin position="535"/>
        <end position="575"/>
    </location>
</feature>
<feature type="region of interest" description="Disordered" evidence="10">
    <location>
        <begin position="347"/>
        <end position="377"/>
    </location>
</feature>
<dbReference type="VEuPathDB" id="VectorBase:AAEL026163"/>
<feature type="domain" description="EGF-like" evidence="11">
    <location>
        <begin position="742"/>
        <end position="782"/>
    </location>
</feature>
<accession>Q177Y8</accession>
<dbReference type="Pfam" id="PF00084">
    <property type="entry name" value="Sushi"/>
    <property type="match status" value="2"/>
</dbReference>
<evidence type="ECO:0000256" key="10">
    <source>
        <dbReference type="SAM" id="MobiDB-lite"/>
    </source>
</evidence>
<dbReference type="Gene3D" id="2.10.70.10">
    <property type="entry name" value="Complement Module, domain 1"/>
    <property type="match status" value="2"/>
</dbReference>
<keyword evidence="3 8" id="KW-0245">EGF-like domain</keyword>
<dbReference type="GO" id="GO:0005576">
    <property type="term" value="C:extracellular region"/>
    <property type="evidence" value="ECO:0007669"/>
    <property type="project" value="UniProtKB-SubCell"/>
</dbReference>
<dbReference type="InterPro" id="IPR051145">
    <property type="entry name" value="GAS-SHBG-PROS"/>
</dbReference>
<feature type="region of interest" description="Disordered" evidence="10">
    <location>
        <begin position="1491"/>
        <end position="1529"/>
    </location>
</feature>
<keyword evidence="7" id="KW-0325">Glycoprotein</keyword>
<dbReference type="InterPro" id="IPR026823">
    <property type="entry name" value="cEGF"/>
</dbReference>
<feature type="domain" description="HYR" evidence="12">
    <location>
        <begin position="1330"/>
        <end position="1412"/>
    </location>
</feature>
<dbReference type="InterPro" id="IPR003410">
    <property type="entry name" value="HYR_dom"/>
</dbReference>
<dbReference type="EMBL" id="CH477368">
    <property type="protein sequence ID" value="EAT42496.1"/>
    <property type="molecule type" value="Genomic_DNA"/>
</dbReference>
<feature type="region of interest" description="Disordered" evidence="10">
    <location>
        <begin position="124"/>
        <end position="246"/>
    </location>
</feature>
<protein>
    <submittedName>
        <fullName evidence="14">AAEL005982-PA</fullName>
    </submittedName>
</protein>
<dbReference type="SMART" id="SM00181">
    <property type="entry name" value="EGF"/>
    <property type="match status" value="18"/>
</dbReference>
<gene>
    <name evidence="14" type="ORF">AaeL_AAEL005982</name>
</gene>
<organism evidence="14 15">
    <name type="scientific">Aedes aegypti</name>
    <name type="common">Yellowfever mosquito</name>
    <name type="synonym">Culex aegypti</name>
    <dbReference type="NCBI Taxonomy" id="7159"/>
    <lineage>
        <taxon>Eukaryota</taxon>
        <taxon>Metazoa</taxon>
        <taxon>Ecdysozoa</taxon>
        <taxon>Arthropoda</taxon>
        <taxon>Hexapoda</taxon>
        <taxon>Insecta</taxon>
        <taxon>Pterygota</taxon>
        <taxon>Neoptera</taxon>
        <taxon>Endopterygota</taxon>
        <taxon>Diptera</taxon>
        <taxon>Nematocera</taxon>
        <taxon>Culicoidea</taxon>
        <taxon>Culicidae</taxon>
        <taxon>Culicinae</taxon>
        <taxon>Aedini</taxon>
        <taxon>Aedes</taxon>
        <taxon>Stegomyia</taxon>
    </lineage>
</organism>
<dbReference type="STRING" id="7159.Q177Y8"/>
<dbReference type="PROSITE" id="PS50825">
    <property type="entry name" value="HYR"/>
    <property type="match status" value="1"/>
</dbReference>
<dbReference type="PaxDb" id="7159-AAEL018356-PA"/>
<reference evidence="14" key="3">
    <citation type="submission" date="2012-09" db="EMBL/GenBank/DDBJ databases">
        <authorList>
            <consortium name="VectorBase"/>
        </authorList>
    </citation>
    <scope>NUCLEOTIDE SEQUENCE</scope>
    <source>
        <strain evidence="14">Liverpool</strain>
    </source>
</reference>
<evidence type="ECO:0000313" key="15">
    <source>
        <dbReference type="Proteomes" id="UP000682892"/>
    </source>
</evidence>
<dbReference type="GO" id="GO:0005509">
    <property type="term" value="F:calcium ion binding"/>
    <property type="evidence" value="ECO:0007669"/>
    <property type="project" value="InterPro"/>
</dbReference>
<dbReference type="PROSITE" id="PS01187">
    <property type="entry name" value="EGF_CA"/>
    <property type="match status" value="4"/>
</dbReference>
<keyword evidence="6 9" id="KW-1015">Disulfide bond</keyword>
<keyword evidence="9" id="KW-0768">Sushi</keyword>
<evidence type="ECO:0000256" key="5">
    <source>
        <dbReference type="ARBA" id="ARBA00022737"/>
    </source>
</evidence>
<feature type="domain" description="EGF-like" evidence="11">
    <location>
        <begin position="618"/>
        <end position="658"/>
    </location>
</feature>
<dbReference type="Pfam" id="PF14670">
    <property type="entry name" value="FXa_inhibition"/>
    <property type="match status" value="5"/>
</dbReference>
<evidence type="ECO:0000256" key="2">
    <source>
        <dbReference type="ARBA" id="ARBA00022525"/>
    </source>
</evidence>
<feature type="domain" description="EGF-like" evidence="11">
    <location>
        <begin position="783"/>
        <end position="819"/>
    </location>
</feature>
<dbReference type="SUPFAM" id="SSF57196">
    <property type="entry name" value="EGF/Laminin"/>
    <property type="match status" value="4"/>
</dbReference>
<dbReference type="FunFam" id="2.10.25.10:FF:000014">
    <property type="entry name" value="Latent-transforming growth factor beta-binding protein 3"/>
    <property type="match status" value="1"/>
</dbReference>
<feature type="compositionally biased region" description="Basic and acidic residues" evidence="10">
    <location>
        <begin position="195"/>
        <end position="208"/>
    </location>
</feature>
<dbReference type="InterPro" id="IPR049883">
    <property type="entry name" value="NOTCH1_EGF-like"/>
</dbReference>
<feature type="region of interest" description="Disordered" evidence="10">
    <location>
        <begin position="18"/>
        <end position="42"/>
    </location>
</feature>
<dbReference type="SUPFAM" id="SSF57535">
    <property type="entry name" value="Complement control module/SCR domain"/>
    <property type="match status" value="2"/>
</dbReference>
<proteinExistence type="predicted"/>
<feature type="compositionally biased region" description="Polar residues" evidence="10">
    <location>
        <begin position="221"/>
        <end position="230"/>
    </location>
</feature>
<evidence type="ECO:0000256" key="8">
    <source>
        <dbReference type="PROSITE-ProRule" id="PRU00076"/>
    </source>
</evidence>
<dbReference type="FunFam" id="2.10.25.10:FF:000010">
    <property type="entry name" value="Pro-epidermal growth factor"/>
    <property type="match status" value="2"/>
</dbReference>
<dbReference type="InterPro" id="IPR009030">
    <property type="entry name" value="Growth_fac_rcpt_cys_sf"/>
</dbReference>
<dbReference type="FunFam" id="2.10.25.10:FF:000240">
    <property type="entry name" value="Vitamin K-dependent protein S"/>
    <property type="match status" value="5"/>
</dbReference>
<dbReference type="InterPro" id="IPR001881">
    <property type="entry name" value="EGF-like_Ca-bd_dom"/>
</dbReference>
<dbReference type="PhylomeDB" id="Q177Y8"/>
<sequence length="1557" mass="174313">MSFPKVIYSKSNKIAFHSVPTELTDEGNPQQPHQKKRKPGKLQNIQEETTIDNGLASQLDLSCMAQGLIHAPEIDNGYVVKYNRRRKDDHIFLVAFYECDDYYELQPPDTDRLFCSGKQWIGQTPSCVSTRGEGEEDEEEEDEEEEEDYDEEDEGGPDPEQQPSEPESGKDRQQIPEIIPLPPTTTAATTIATETTEHSTDEHLHHVESTSTPPSRHEQNSEGSVEITTEQIHHPESQPTAEDDNDIEENVIDGEEDGEESDPITEGPTATPVKIATCGVDRGGCDHECHDGHESHPEIRCSCYHGFLLDERDGRTCHDIDECEDPSIAELCPHGCENLHGSYRCRQPEPISTEASPTEDELEEDGDEDEEAEEDTELGYELADDDRSCQDINECEAYGQQEEDDYEDEAGHGVGICSHECVNAVGSFECRCPDNFHLNHDRRTCVRDFCADLYENPNKTRCSHECKDGTEGFVCSCPEFYILDEYDQKTCRNVYSCGEEYKKRCNPGVCRMIAGGDYRCECPLGYQQHDHSCHDIDECELGRHLCSHNCHNTAGDYQCSCPKGFKLDSDQRTCHDINECHEDNGGCEQNCLNFEGGHKCSCYEGFEPSPDDNRSCVDIDECSMSQGGCDHACHNSEGSFHCSCHSGYRLSENGHSCLDINECEKSNGHCSHICINLLGSHQCSCPKGLYLMEDGKTCDFVDECELNNGGCSHGCHYEHGVVSCTCPKGFELERNNFKTCIDVNECEHRNGGCSDTCTNLPGSYHCSCPVGFELGRNRHTCEDIDECIENNGNCSNICINLLGDYKCACEAGFELEDDQQTCRDVDECSTKIHDCSHICVNVPGTFECECPPGFILGRDKFTCEDVNECETLPNKADCEHHCINLPGSYRCGCEDGHRLELDNRTCSDIDECSDELRRCSHDCFNTKGGFECSCPSGLRLDVDKVTCLDIDECKINNFNGGCSHICENQHGSFKCLCPEGMTLGDDQATCEDDDECSILNGGCSQRCVNFLGGYRCECESGFALMNDNKTCEVSNPCALRNGGCQHFCNLHNGVPSCSCREGFMVSKSNPASCVDIDECQTPSDNNCQQNHRCVCPPGHKMGKDRKTCLEIKDRCKPLTPPKNGDVRCSRSRHKTEIYYRTKCSITCNKGFKLLGPGTKHCNGTGQWDAEESLCVPQSCPRLHRPEHGTILPVACMSGKIFAGERCVLHCKAGFKPIGKRTTVCDTEQKWTPTPNLRCVPITTPTPAPIKPHIQCPPDVHEVLPVGHYTMKIRLEQPKSNVDWHQFVDAHPAWGKHLEAELPAGETGVTFRARSPNSPMNDVCRVLITIRERRPPQVVNCPESFNVQLENHETSRSVYWVEPNFETDSEIKQLYKSHTPGQVLIAGVHYVNYVATDSDGLSAKCSFGITVKASLEPYGHRRPAHGRPLETNRLDNHESYLICPGKSPILVDPNSPIVVPPVLHRPPFVVGRGRYPSLGSTSTMIHIWDCSDEDQEEEDDYDTDELDRINETDDGEDENEEDDDESNHITRSDHVEFLIDVYHWLAHRRRYHRPRPYN</sequence>
<reference evidence="14" key="2">
    <citation type="journal article" date="2007" name="Science">
        <title>Genome sequence of Aedes aegypti, a major arbovirus vector.</title>
        <authorList>
            <person name="Nene V."/>
            <person name="Wortman J.R."/>
            <person name="Lawson D."/>
            <person name="Haas B."/>
            <person name="Kodira C."/>
            <person name="Tu Z.J."/>
            <person name="Loftus B."/>
            <person name="Xi Z."/>
            <person name="Megy K."/>
            <person name="Grabherr M."/>
            <person name="Ren Q."/>
            <person name="Zdobnov E.M."/>
            <person name="Lobo N.F."/>
            <person name="Campbell K.S."/>
            <person name="Brown S.E."/>
            <person name="Bonaldo M.F."/>
            <person name="Zhu J."/>
            <person name="Sinkins S.P."/>
            <person name="Hogenkamp D.G."/>
            <person name="Amedeo P."/>
            <person name="Arensburger P."/>
            <person name="Atkinson P.W."/>
            <person name="Bidwell S."/>
            <person name="Biedler J."/>
            <person name="Birney E."/>
            <person name="Bruggner R.V."/>
            <person name="Costas J."/>
            <person name="Coy M.R."/>
            <person name="Crabtree J."/>
            <person name="Crawford M."/>
            <person name="Debruyn B."/>
            <person name="Decaprio D."/>
            <person name="Eiglmeier K."/>
            <person name="Eisenstadt E."/>
            <person name="El-Dorry H."/>
            <person name="Gelbart W.M."/>
            <person name="Gomes S.L."/>
            <person name="Hammond M."/>
            <person name="Hannick L.I."/>
            <person name="Hogan J.R."/>
            <person name="Holmes M.H."/>
            <person name="Jaffe D."/>
            <person name="Johnston J.S."/>
            <person name="Kennedy R.C."/>
            <person name="Koo H."/>
            <person name="Kravitz S."/>
            <person name="Kriventseva E.V."/>
            <person name="Kulp D."/>
            <person name="Labutti K."/>
            <person name="Lee E."/>
            <person name="Li S."/>
            <person name="Lovin D.D."/>
            <person name="Mao C."/>
            <person name="Mauceli E."/>
            <person name="Menck C.F."/>
            <person name="Miller J.R."/>
            <person name="Montgomery P."/>
            <person name="Mori A."/>
            <person name="Nascimento A.L."/>
            <person name="Naveira H.F."/>
            <person name="Nusbaum C."/>
            <person name="O'leary S."/>
            <person name="Orvis J."/>
            <person name="Pertea M."/>
            <person name="Quesneville H."/>
            <person name="Reidenbach K.R."/>
            <person name="Rogers Y.H."/>
            <person name="Roth C.W."/>
            <person name="Schneider J.R."/>
            <person name="Schatz M."/>
            <person name="Shumway M."/>
            <person name="Stanke M."/>
            <person name="Stinson E.O."/>
            <person name="Tubio J.M."/>
            <person name="Vanzee J.P."/>
            <person name="Verjovski-Almeida S."/>
            <person name="Werner D."/>
            <person name="White O."/>
            <person name="Wyder S."/>
            <person name="Zeng Q."/>
            <person name="Zhao Q."/>
            <person name="Zhao Y."/>
            <person name="Hill C.A."/>
            <person name="Raikhel A.S."/>
            <person name="Soares M.B."/>
            <person name="Knudson D.L."/>
            <person name="Lee N.H."/>
            <person name="Galagan J."/>
            <person name="Salzberg S.L."/>
            <person name="Paulsen I.T."/>
            <person name="Dimopoulos G."/>
            <person name="Collins F.H."/>
            <person name="Birren B."/>
            <person name="Fraser-Liggett C.M."/>
            <person name="Severson D.W."/>
        </authorList>
    </citation>
    <scope>NUCLEOTIDE SEQUENCE [LARGE SCALE GENOMIC DNA]</scope>
    <source>
        <strain evidence="14">Liverpool</strain>
    </source>
</reference>
<dbReference type="VEuPathDB" id="VectorBase:AAEL005978"/>
<feature type="compositionally biased region" description="Low complexity" evidence="10">
    <location>
        <begin position="184"/>
        <end position="194"/>
    </location>
</feature>
<dbReference type="InterPro" id="IPR035976">
    <property type="entry name" value="Sushi/SCR/CCP_sf"/>
</dbReference>
<dbReference type="PANTHER" id="PTHR24040">
    <property type="entry name" value="LAMININ G-LIKE DOMAIN-CONTAINING PROTEIN"/>
    <property type="match status" value="1"/>
</dbReference>
<evidence type="ECO:0000259" key="11">
    <source>
        <dbReference type="PROSITE" id="PS50026"/>
    </source>
</evidence>
<dbReference type="Pfam" id="PF07645">
    <property type="entry name" value="EGF_CA"/>
    <property type="match status" value="5"/>
</dbReference>
<feature type="domain" description="Sushi" evidence="13">
    <location>
        <begin position="1177"/>
        <end position="1240"/>
    </location>
</feature>
<evidence type="ECO:0000256" key="3">
    <source>
        <dbReference type="ARBA" id="ARBA00022536"/>
    </source>
</evidence>
<evidence type="ECO:0000256" key="6">
    <source>
        <dbReference type="ARBA" id="ARBA00023157"/>
    </source>
</evidence>
<feature type="domain" description="EGF-like" evidence="11">
    <location>
        <begin position="824"/>
        <end position="864"/>
    </location>
</feature>
<feature type="disulfide bond" evidence="9">
    <location>
        <begin position="1147"/>
        <end position="1174"/>
    </location>
</feature>
<dbReference type="PROSITE" id="PS50923">
    <property type="entry name" value="SUSHI"/>
    <property type="match status" value="2"/>
</dbReference>